<accession>A0A0M3HKW5</accession>
<sequence>MSNFQISIQVSRCRNSIQLYRRRRRRRNEEKRILVVKKRNQRIQRREVSQRILSTNDCNQKRDDHMKIYEL</sequence>
<dbReference type="Proteomes" id="UP000036681">
    <property type="component" value="Unplaced"/>
</dbReference>
<keyword evidence="1" id="KW-1185">Reference proteome</keyword>
<dbReference type="AlphaFoldDB" id="A0A0M3HKW5"/>
<organism evidence="1 2">
    <name type="scientific">Ascaris lumbricoides</name>
    <name type="common">Giant roundworm</name>
    <dbReference type="NCBI Taxonomy" id="6252"/>
    <lineage>
        <taxon>Eukaryota</taxon>
        <taxon>Metazoa</taxon>
        <taxon>Ecdysozoa</taxon>
        <taxon>Nematoda</taxon>
        <taxon>Chromadorea</taxon>
        <taxon>Rhabditida</taxon>
        <taxon>Spirurina</taxon>
        <taxon>Ascaridomorpha</taxon>
        <taxon>Ascaridoidea</taxon>
        <taxon>Ascarididae</taxon>
        <taxon>Ascaris</taxon>
    </lineage>
</organism>
<evidence type="ECO:0000313" key="2">
    <source>
        <dbReference type="WBParaSite" id="ALUE_0000216001-mRNA-1"/>
    </source>
</evidence>
<proteinExistence type="predicted"/>
<name>A0A0M3HKW5_ASCLU</name>
<evidence type="ECO:0000313" key="1">
    <source>
        <dbReference type="Proteomes" id="UP000036681"/>
    </source>
</evidence>
<reference evidence="2" key="1">
    <citation type="submission" date="2017-02" db="UniProtKB">
        <authorList>
            <consortium name="WormBaseParasite"/>
        </authorList>
    </citation>
    <scope>IDENTIFICATION</scope>
</reference>
<protein>
    <submittedName>
        <fullName evidence="2">BZIP domain-containing protein</fullName>
    </submittedName>
</protein>
<dbReference type="WBParaSite" id="ALUE_0000216001-mRNA-1">
    <property type="protein sequence ID" value="ALUE_0000216001-mRNA-1"/>
    <property type="gene ID" value="ALUE_0000216001"/>
</dbReference>